<feature type="transmembrane region" description="Helical" evidence="7">
    <location>
        <begin position="6"/>
        <end position="22"/>
    </location>
</feature>
<dbReference type="Proteomes" id="UP000177165">
    <property type="component" value="Unassembled WGS sequence"/>
</dbReference>
<feature type="transmembrane region" description="Helical" evidence="7">
    <location>
        <begin position="179"/>
        <end position="197"/>
    </location>
</feature>
<dbReference type="GO" id="GO:0044038">
    <property type="term" value="P:cell wall macromolecule biosynthetic process"/>
    <property type="evidence" value="ECO:0007669"/>
    <property type="project" value="TreeGrafter"/>
</dbReference>
<feature type="transmembrane region" description="Helical" evidence="7">
    <location>
        <begin position="107"/>
        <end position="127"/>
    </location>
</feature>
<evidence type="ECO:0000256" key="7">
    <source>
        <dbReference type="SAM" id="Phobius"/>
    </source>
</evidence>
<feature type="transmembrane region" description="Helical" evidence="7">
    <location>
        <begin position="257"/>
        <end position="276"/>
    </location>
</feature>
<evidence type="ECO:0000313" key="8">
    <source>
        <dbReference type="EMBL" id="OGY79614.1"/>
    </source>
</evidence>
<feature type="transmembrane region" description="Helical" evidence="7">
    <location>
        <begin position="74"/>
        <end position="95"/>
    </location>
</feature>
<feature type="transmembrane region" description="Helical" evidence="7">
    <location>
        <begin position="332"/>
        <end position="352"/>
    </location>
</feature>
<dbReference type="PANTHER" id="PTHR22926:SF3">
    <property type="entry name" value="UNDECAPRENYL-PHOSPHATE ALPHA-N-ACETYLGLUCOSAMINYL 1-PHOSPHATE TRANSFERASE"/>
    <property type="match status" value="1"/>
</dbReference>
<protein>
    <recommendedName>
        <fullName evidence="10">Undecaprenyl-phosphate alpha-N-acetylglucosaminyl 1-phosphate transferase</fullName>
    </recommendedName>
</protein>
<evidence type="ECO:0000256" key="1">
    <source>
        <dbReference type="ARBA" id="ARBA00004651"/>
    </source>
</evidence>
<comment type="caution">
    <text evidence="8">The sequence shown here is derived from an EMBL/GenBank/DDBJ whole genome shotgun (WGS) entry which is preliminary data.</text>
</comment>
<gene>
    <name evidence="8" type="ORF">A3B74_02465</name>
</gene>
<keyword evidence="6 7" id="KW-0472">Membrane</keyword>
<evidence type="ECO:0000313" key="9">
    <source>
        <dbReference type="Proteomes" id="UP000177165"/>
    </source>
</evidence>
<dbReference type="GO" id="GO:0071555">
    <property type="term" value="P:cell wall organization"/>
    <property type="evidence" value="ECO:0007669"/>
    <property type="project" value="TreeGrafter"/>
</dbReference>
<dbReference type="STRING" id="1798540.A3B74_02465"/>
<name>A0A1G2ARS6_9BACT</name>
<dbReference type="GO" id="GO:0016780">
    <property type="term" value="F:phosphotransferase activity, for other substituted phosphate groups"/>
    <property type="evidence" value="ECO:0007669"/>
    <property type="project" value="InterPro"/>
</dbReference>
<keyword evidence="5 7" id="KW-1133">Transmembrane helix</keyword>
<feature type="transmembrane region" description="Helical" evidence="7">
    <location>
        <begin position="150"/>
        <end position="167"/>
    </location>
</feature>
<feature type="transmembrane region" description="Helical" evidence="7">
    <location>
        <begin position="232"/>
        <end position="251"/>
    </location>
</feature>
<reference evidence="8 9" key="1">
    <citation type="journal article" date="2016" name="Nat. Commun.">
        <title>Thousands of microbial genomes shed light on interconnected biogeochemical processes in an aquifer system.</title>
        <authorList>
            <person name="Anantharaman K."/>
            <person name="Brown C.T."/>
            <person name="Hug L.A."/>
            <person name="Sharon I."/>
            <person name="Castelle C.J."/>
            <person name="Probst A.J."/>
            <person name="Thomas B.C."/>
            <person name="Singh A."/>
            <person name="Wilkins M.J."/>
            <person name="Karaoz U."/>
            <person name="Brodie E.L."/>
            <person name="Williams K.H."/>
            <person name="Hubbard S.S."/>
            <person name="Banfield J.F."/>
        </authorList>
    </citation>
    <scope>NUCLEOTIDE SEQUENCE [LARGE SCALE GENOMIC DNA]</scope>
</reference>
<sequence length="359" mass="39707">MPLLLSACLSLLITGIVRYYAVKKNILDRPEMEPKRKIHVQPIPLLGGISIFAAFHLATLWYTVVNPRLLGGYILPKHLATLFLSGLFIMIGGYIDDRYRIRFQYQILLPLVAILIVIAGGIGIEYITNPLGGTIALNQWSITLFTANDLPYKITLLADVFTIVWLLTTSYTTKLLDGLDGLVSGITVIAGFILFFLSLNTEIGQPETALLSMILTGSFLGFLCWNYHPAKIFLGEGGSLFAGFMLGTLAILSGAKIATALLLLGIPLLDLIWVILRRLFIEKKHPLKTSDKKHIHFRLLDIGLSHRQAVHILYGISLIFGLLSLFVTSRGILWLFAGLVGLMILLGSVLVIKAKQRRT</sequence>
<dbReference type="AlphaFoldDB" id="A0A1G2ARS6"/>
<evidence type="ECO:0000256" key="4">
    <source>
        <dbReference type="ARBA" id="ARBA00022692"/>
    </source>
</evidence>
<keyword evidence="3" id="KW-0808">Transferase</keyword>
<dbReference type="PANTHER" id="PTHR22926">
    <property type="entry name" value="PHOSPHO-N-ACETYLMURAMOYL-PENTAPEPTIDE-TRANSFERASE"/>
    <property type="match status" value="1"/>
</dbReference>
<dbReference type="GO" id="GO:0009103">
    <property type="term" value="P:lipopolysaccharide biosynthetic process"/>
    <property type="evidence" value="ECO:0007669"/>
    <property type="project" value="TreeGrafter"/>
</dbReference>
<accession>A0A1G2ARS6</accession>
<dbReference type="EMBL" id="MHKB01000008">
    <property type="protein sequence ID" value="OGY79614.1"/>
    <property type="molecule type" value="Genomic_DNA"/>
</dbReference>
<feature type="transmembrane region" description="Helical" evidence="7">
    <location>
        <begin position="308"/>
        <end position="326"/>
    </location>
</feature>
<evidence type="ECO:0000256" key="3">
    <source>
        <dbReference type="ARBA" id="ARBA00022679"/>
    </source>
</evidence>
<dbReference type="InterPro" id="IPR000715">
    <property type="entry name" value="Glycosyl_transferase_4"/>
</dbReference>
<feature type="transmembrane region" description="Helical" evidence="7">
    <location>
        <begin position="209"/>
        <end position="225"/>
    </location>
</feature>
<dbReference type="CDD" id="cd06853">
    <property type="entry name" value="GT_WecA_like"/>
    <property type="match status" value="1"/>
</dbReference>
<evidence type="ECO:0000256" key="6">
    <source>
        <dbReference type="ARBA" id="ARBA00023136"/>
    </source>
</evidence>
<feature type="transmembrane region" description="Helical" evidence="7">
    <location>
        <begin position="43"/>
        <end position="62"/>
    </location>
</feature>
<proteinExistence type="predicted"/>
<evidence type="ECO:0000256" key="5">
    <source>
        <dbReference type="ARBA" id="ARBA00022989"/>
    </source>
</evidence>
<organism evidence="8 9">
    <name type="scientific">Candidatus Kerfeldbacteria bacterium RIFCSPHIGHO2_02_FULL_42_14</name>
    <dbReference type="NCBI Taxonomy" id="1798540"/>
    <lineage>
        <taxon>Bacteria</taxon>
        <taxon>Candidatus Kerfeldiibacteriota</taxon>
    </lineage>
</organism>
<dbReference type="GO" id="GO:0005886">
    <property type="term" value="C:plasma membrane"/>
    <property type="evidence" value="ECO:0007669"/>
    <property type="project" value="UniProtKB-SubCell"/>
</dbReference>
<comment type="subcellular location">
    <subcellularLocation>
        <location evidence="1">Cell membrane</location>
        <topology evidence="1">Multi-pass membrane protein</topology>
    </subcellularLocation>
</comment>
<keyword evidence="2" id="KW-1003">Cell membrane</keyword>
<dbReference type="Pfam" id="PF00953">
    <property type="entry name" value="Glycos_transf_4"/>
    <property type="match status" value="1"/>
</dbReference>
<keyword evidence="4 7" id="KW-0812">Transmembrane</keyword>
<evidence type="ECO:0008006" key="10">
    <source>
        <dbReference type="Google" id="ProtNLM"/>
    </source>
</evidence>
<evidence type="ECO:0000256" key="2">
    <source>
        <dbReference type="ARBA" id="ARBA00022475"/>
    </source>
</evidence>